<organism evidence="2">
    <name type="scientific">Anguilla anguilla</name>
    <name type="common">European freshwater eel</name>
    <name type="synonym">Muraena anguilla</name>
    <dbReference type="NCBI Taxonomy" id="7936"/>
    <lineage>
        <taxon>Eukaryota</taxon>
        <taxon>Metazoa</taxon>
        <taxon>Chordata</taxon>
        <taxon>Craniata</taxon>
        <taxon>Vertebrata</taxon>
        <taxon>Euteleostomi</taxon>
        <taxon>Actinopterygii</taxon>
        <taxon>Neopterygii</taxon>
        <taxon>Teleostei</taxon>
        <taxon>Anguilliformes</taxon>
        <taxon>Anguillidae</taxon>
        <taxon>Anguilla</taxon>
    </lineage>
</organism>
<feature type="compositionally biased region" description="Low complexity" evidence="1">
    <location>
        <begin position="18"/>
        <end position="27"/>
    </location>
</feature>
<name>A0A0E9PED0_ANGAN</name>
<proteinExistence type="predicted"/>
<dbReference type="AlphaFoldDB" id="A0A0E9PED0"/>
<reference evidence="2" key="1">
    <citation type="submission" date="2014-11" db="EMBL/GenBank/DDBJ databases">
        <authorList>
            <person name="Amaro Gonzalez C."/>
        </authorList>
    </citation>
    <scope>NUCLEOTIDE SEQUENCE</scope>
</reference>
<reference evidence="2" key="2">
    <citation type="journal article" date="2015" name="Fish Shellfish Immunol.">
        <title>Early steps in the European eel (Anguilla anguilla)-Vibrio vulnificus interaction in the gills: Role of the RtxA13 toxin.</title>
        <authorList>
            <person name="Callol A."/>
            <person name="Pajuelo D."/>
            <person name="Ebbesson L."/>
            <person name="Teles M."/>
            <person name="MacKenzie S."/>
            <person name="Amaro C."/>
        </authorList>
    </citation>
    <scope>NUCLEOTIDE SEQUENCE</scope>
</reference>
<accession>A0A0E9PED0</accession>
<evidence type="ECO:0000256" key="1">
    <source>
        <dbReference type="SAM" id="MobiDB-lite"/>
    </source>
</evidence>
<sequence length="27" mass="2975">MELLSEKLPSTHQKHHAASISSATHHP</sequence>
<dbReference type="EMBL" id="GBXM01105940">
    <property type="protein sequence ID" value="JAH02637.1"/>
    <property type="molecule type" value="Transcribed_RNA"/>
</dbReference>
<protein>
    <submittedName>
        <fullName evidence="2">Uncharacterized protein</fullName>
    </submittedName>
</protein>
<feature type="region of interest" description="Disordered" evidence="1">
    <location>
        <begin position="1"/>
        <end position="27"/>
    </location>
</feature>
<evidence type="ECO:0000313" key="2">
    <source>
        <dbReference type="EMBL" id="JAH02637.1"/>
    </source>
</evidence>